<evidence type="ECO:0000256" key="3">
    <source>
        <dbReference type="ARBA" id="ARBA00022452"/>
    </source>
</evidence>
<proteinExistence type="inferred from homology"/>
<comment type="similarity">
    <text evidence="8 9">Belongs to the TonB-dependent receptor family.</text>
</comment>
<keyword evidence="6 8" id="KW-0472">Membrane</keyword>
<dbReference type="AlphaFoldDB" id="A0A432W838"/>
<gene>
    <name evidence="13" type="ORF">CWE09_05645</name>
</gene>
<evidence type="ECO:0000256" key="8">
    <source>
        <dbReference type="PROSITE-ProRule" id="PRU01360"/>
    </source>
</evidence>
<keyword evidence="5 9" id="KW-0798">TonB box</keyword>
<dbReference type="SUPFAM" id="SSF56935">
    <property type="entry name" value="Porins"/>
    <property type="match status" value="1"/>
</dbReference>
<dbReference type="InterPro" id="IPR036942">
    <property type="entry name" value="Beta-barrel_TonB_sf"/>
</dbReference>
<dbReference type="PANTHER" id="PTHR47234">
    <property type="match status" value="1"/>
</dbReference>
<keyword evidence="2 8" id="KW-0813">Transport</keyword>
<feature type="signal peptide" evidence="10">
    <location>
        <begin position="1"/>
        <end position="32"/>
    </location>
</feature>
<comment type="subcellular location">
    <subcellularLocation>
        <location evidence="1 8">Cell outer membrane</location>
        <topology evidence="1 8">Multi-pass membrane protein</topology>
    </subcellularLocation>
</comment>
<feature type="chain" id="PRO_5019340427" evidence="10">
    <location>
        <begin position="33"/>
        <end position="971"/>
    </location>
</feature>
<keyword evidence="4 8" id="KW-0812">Transmembrane</keyword>
<feature type="domain" description="TonB-dependent receptor plug" evidence="12">
    <location>
        <begin position="60"/>
        <end position="173"/>
    </location>
</feature>
<dbReference type="Pfam" id="PF00593">
    <property type="entry name" value="TonB_dep_Rec_b-barrel"/>
    <property type="match status" value="1"/>
</dbReference>
<dbReference type="InterPro" id="IPR037066">
    <property type="entry name" value="Plug_dom_sf"/>
</dbReference>
<evidence type="ECO:0000256" key="10">
    <source>
        <dbReference type="SAM" id="SignalP"/>
    </source>
</evidence>
<accession>A0A432W838</accession>
<dbReference type="InterPro" id="IPR012910">
    <property type="entry name" value="Plug_dom"/>
</dbReference>
<reference evidence="13 14" key="1">
    <citation type="journal article" date="2011" name="Front. Microbiol.">
        <title>Genomic signatures of strain selection and enhancement in Bacillus atrophaeus var. globigii, a historical biowarfare simulant.</title>
        <authorList>
            <person name="Gibbons H.S."/>
            <person name="Broomall S.M."/>
            <person name="McNew L.A."/>
            <person name="Daligault H."/>
            <person name="Chapman C."/>
            <person name="Bruce D."/>
            <person name="Karavis M."/>
            <person name="Krepps M."/>
            <person name="McGregor P.A."/>
            <person name="Hong C."/>
            <person name="Park K.H."/>
            <person name="Akmal A."/>
            <person name="Feldman A."/>
            <person name="Lin J.S."/>
            <person name="Chang W.E."/>
            <person name="Higgs B.W."/>
            <person name="Demirev P."/>
            <person name="Lindquist J."/>
            <person name="Liem A."/>
            <person name="Fochler E."/>
            <person name="Read T.D."/>
            <person name="Tapia R."/>
            <person name="Johnson S."/>
            <person name="Bishop-Lilly K.A."/>
            <person name="Detter C."/>
            <person name="Han C."/>
            <person name="Sozhamannan S."/>
            <person name="Rosenzweig C.N."/>
            <person name="Skowronski E.W."/>
        </authorList>
    </citation>
    <scope>NUCLEOTIDE SEQUENCE [LARGE SCALE GENOMIC DNA]</scope>
    <source>
        <strain evidence="13 14">MLST1</strain>
    </source>
</reference>
<evidence type="ECO:0000256" key="7">
    <source>
        <dbReference type="ARBA" id="ARBA00023237"/>
    </source>
</evidence>
<dbReference type="PROSITE" id="PS52016">
    <property type="entry name" value="TONB_DEPENDENT_REC_3"/>
    <property type="match status" value="1"/>
</dbReference>
<evidence type="ECO:0000256" key="2">
    <source>
        <dbReference type="ARBA" id="ARBA00022448"/>
    </source>
</evidence>
<evidence type="ECO:0000256" key="9">
    <source>
        <dbReference type="RuleBase" id="RU003357"/>
    </source>
</evidence>
<dbReference type="OrthoDB" id="176248at2"/>
<dbReference type="InterPro" id="IPR039426">
    <property type="entry name" value="TonB-dep_rcpt-like"/>
</dbReference>
<evidence type="ECO:0000313" key="14">
    <source>
        <dbReference type="Proteomes" id="UP000288293"/>
    </source>
</evidence>
<dbReference type="Pfam" id="PF07715">
    <property type="entry name" value="Plug"/>
    <property type="match status" value="1"/>
</dbReference>
<keyword evidence="3 8" id="KW-1134">Transmembrane beta strand</keyword>
<keyword evidence="13" id="KW-0675">Receptor</keyword>
<evidence type="ECO:0000256" key="6">
    <source>
        <dbReference type="ARBA" id="ARBA00023136"/>
    </source>
</evidence>
<dbReference type="InterPro" id="IPR000531">
    <property type="entry name" value="Beta-barrel_TonB"/>
</dbReference>
<evidence type="ECO:0000259" key="12">
    <source>
        <dbReference type="Pfam" id="PF07715"/>
    </source>
</evidence>
<evidence type="ECO:0000256" key="4">
    <source>
        <dbReference type="ARBA" id="ARBA00022692"/>
    </source>
</evidence>
<dbReference type="Proteomes" id="UP000288293">
    <property type="component" value="Unassembled WGS sequence"/>
</dbReference>
<evidence type="ECO:0000256" key="5">
    <source>
        <dbReference type="ARBA" id="ARBA00023077"/>
    </source>
</evidence>
<dbReference type="RefSeq" id="WP_126803014.1">
    <property type="nucleotide sequence ID" value="NZ_PIPL01000001.1"/>
</dbReference>
<dbReference type="Gene3D" id="2.40.170.20">
    <property type="entry name" value="TonB-dependent receptor, beta-barrel domain"/>
    <property type="match status" value="1"/>
</dbReference>
<dbReference type="PANTHER" id="PTHR47234:SF2">
    <property type="entry name" value="TONB-DEPENDENT RECEPTOR"/>
    <property type="match status" value="1"/>
</dbReference>
<organism evidence="13 14">
    <name type="scientific">Aliidiomarina minuta</name>
    <dbReference type="NCBI Taxonomy" id="880057"/>
    <lineage>
        <taxon>Bacteria</taxon>
        <taxon>Pseudomonadati</taxon>
        <taxon>Pseudomonadota</taxon>
        <taxon>Gammaproteobacteria</taxon>
        <taxon>Alteromonadales</taxon>
        <taxon>Idiomarinaceae</taxon>
        <taxon>Aliidiomarina</taxon>
    </lineage>
</organism>
<evidence type="ECO:0000313" key="13">
    <source>
        <dbReference type="EMBL" id="RUO26199.1"/>
    </source>
</evidence>
<keyword evidence="14" id="KW-1185">Reference proteome</keyword>
<keyword evidence="10" id="KW-0732">Signal</keyword>
<dbReference type="GO" id="GO:0009279">
    <property type="term" value="C:cell outer membrane"/>
    <property type="evidence" value="ECO:0007669"/>
    <property type="project" value="UniProtKB-SubCell"/>
</dbReference>
<dbReference type="Gene3D" id="2.170.130.10">
    <property type="entry name" value="TonB-dependent receptor, plug domain"/>
    <property type="match status" value="1"/>
</dbReference>
<evidence type="ECO:0000259" key="11">
    <source>
        <dbReference type="Pfam" id="PF00593"/>
    </source>
</evidence>
<keyword evidence="7 8" id="KW-0998">Cell outer membrane</keyword>
<feature type="domain" description="TonB-dependent receptor-like beta-barrel" evidence="11">
    <location>
        <begin position="418"/>
        <end position="937"/>
    </location>
</feature>
<protein>
    <submittedName>
        <fullName evidence="13">TonB-dependent receptor</fullName>
    </submittedName>
</protein>
<name>A0A432W838_9GAMM</name>
<comment type="caution">
    <text evidence="13">The sequence shown here is derived from an EMBL/GenBank/DDBJ whole genome shotgun (WGS) entry which is preliminary data.</text>
</comment>
<evidence type="ECO:0000256" key="1">
    <source>
        <dbReference type="ARBA" id="ARBA00004571"/>
    </source>
</evidence>
<dbReference type="EMBL" id="PIPL01000001">
    <property type="protein sequence ID" value="RUO26199.1"/>
    <property type="molecule type" value="Genomic_DNA"/>
</dbReference>
<sequence>MSSNTDLAKSIRNILSLGIGAGLLVSPSVAFSQDDADEQSAERTERIQVTGSRILREGAEAPSPVTVISGQDLIDSGAMNIGEVLSRLPALANTYTLANSGRFIGTAGVSLLDLRGMGTSRTLVLVDGQRHVASSTGSASVDTNTIPSSWIDRVEIITGGASAVYGADAVTGAVNFILKRDIQGFDATATKGFSEHSDYENERFTVSYGTNFADNRGNVAVSAEYNSQDRLNALDHPWTRTSWSSVGYEAFNGFPRAEEDALSPNHPDTYSIPNTGHYRLSRNGTANIGGDWYTFSNDGQVRPVQLDGIVDPARGQCQAPCDFINLRQYSEIQPEFERFNVNLRGNYEVTNNLLATFDAKYVRTDSEDYGQPYFNFFNARGNMQRDNAYVTDELGQLMDDAGAQTIQVNKMHDDVGRRFEENTRETTRFVVGLEGYLTDDWSFDSNLVWGKTELSRANDNNVIIPNWLNAVDAVFDGDGNIVCRDADARAAGCVPINNFGREGVSQEARDYVATRSLGTSEIEQTVVNFNVNNPFLYDLPAGAVGFAGGFEYREEKSSSKEDPFVAEGDTFFNALGEVDGKFDVAEVYGELAIPLLADQFLVQDLILETAVRFADYSTIGNATSWKVGLDWTINDELRARFTVSEALRAPNITELFRAQSQTFYTVNDPCRATNLNNADPAVAETRRARCAELGVPDGFDSTYDDATLEGRTGGNAELQPEESTSYTVGLVYQPSIVPGLSVTMDYWEIDITDTISGLSAQRILNECVDAASINNQFCARVDRRGANPAEGEQGEITVIENFALNIARSLNRGIDFEVGYDFDALGGAFRTGFLGTYLIDARSYPFQEEPDEYTDFAGVLGDAELQARFTIDYVRDNWSVGTRTRYTSGVDLYSPTEMANNPNPSNIMDYGSYAVTDLTGTYRFDNGVRLTLGLDNVLDRGLPKNTTGTGAGSAYYDNIGRFGYVRVGYSF</sequence>